<accession>A0A7S2LG67</accession>
<proteinExistence type="predicted"/>
<name>A0A7S2LG67_9STRA</name>
<dbReference type="SUPFAM" id="SSF48452">
    <property type="entry name" value="TPR-like"/>
    <property type="match status" value="2"/>
</dbReference>
<feature type="repeat" description="TPR" evidence="2">
    <location>
        <begin position="536"/>
        <end position="569"/>
    </location>
</feature>
<evidence type="ECO:0000256" key="1">
    <source>
        <dbReference type="ARBA" id="ARBA00022803"/>
    </source>
</evidence>
<protein>
    <submittedName>
        <fullName evidence="4">Uncharacterized protein</fullName>
    </submittedName>
</protein>
<reference evidence="4" key="1">
    <citation type="submission" date="2021-01" db="EMBL/GenBank/DDBJ databases">
        <authorList>
            <person name="Corre E."/>
            <person name="Pelletier E."/>
            <person name="Niang G."/>
            <person name="Scheremetjew M."/>
            <person name="Finn R."/>
            <person name="Kale V."/>
            <person name="Holt S."/>
            <person name="Cochrane G."/>
            <person name="Meng A."/>
            <person name="Brown T."/>
            <person name="Cohen L."/>
        </authorList>
    </citation>
    <scope>NUCLEOTIDE SEQUENCE</scope>
    <source>
        <strain evidence="4">B650</strain>
    </source>
</reference>
<dbReference type="Pfam" id="PF00515">
    <property type="entry name" value="TPR_1"/>
    <property type="match status" value="1"/>
</dbReference>
<dbReference type="PANTHER" id="PTHR12558">
    <property type="entry name" value="CELL DIVISION CYCLE 16,23,27"/>
    <property type="match status" value="1"/>
</dbReference>
<keyword evidence="1 2" id="KW-0802">TPR repeat</keyword>
<organism evidence="4">
    <name type="scientific">Leptocylindrus danicus</name>
    <dbReference type="NCBI Taxonomy" id="163516"/>
    <lineage>
        <taxon>Eukaryota</taxon>
        <taxon>Sar</taxon>
        <taxon>Stramenopiles</taxon>
        <taxon>Ochrophyta</taxon>
        <taxon>Bacillariophyta</taxon>
        <taxon>Coscinodiscophyceae</taxon>
        <taxon>Chaetocerotophycidae</taxon>
        <taxon>Leptocylindrales</taxon>
        <taxon>Leptocylindraceae</taxon>
        <taxon>Leptocylindrus</taxon>
    </lineage>
</organism>
<dbReference type="PANTHER" id="PTHR12558:SF36">
    <property type="entry name" value="ANAPHASE-PROMOTING COMPLEX SUBUNIT 7"/>
    <property type="match status" value="1"/>
</dbReference>
<dbReference type="PROSITE" id="PS50005">
    <property type="entry name" value="TPR"/>
    <property type="match status" value="2"/>
</dbReference>
<dbReference type="GO" id="GO:0005680">
    <property type="term" value="C:anaphase-promoting complex"/>
    <property type="evidence" value="ECO:0007669"/>
    <property type="project" value="TreeGrafter"/>
</dbReference>
<gene>
    <name evidence="4" type="ORF">LDAN0321_LOCUS18165</name>
</gene>
<dbReference type="GO" id="GO:0045842">
    <property type="term" value="P:positive regulation of mitotic metaphase/anaphase transition"/>
    <property type="evidence" value="ECO:0007669"/>
    <property type="project" value="TreeGrafter"/>
</dbReference>
<dbReference type="Pfam" id="PF14559">
    <property type="entry name" value="TPR_19"/>
    <property type="match status" value="1"/>
</dbReference>
<sequence length="602" mass="68081">MRATVSNGSTPTRCNEGPSNKALKKQPKVHVADGSEDVEMTLVDVTDSFEDSQDQRRENVQPVNEYRHRYNTRQRKKKQADGIMEDNQNTNSMDQQHQKSDPKMKKHQKKVRKQPNKPTEDHAKAIDTSIDFAPLSIAEANLSVKESRCHAKLGNFLEATSSLEKIGNEFKLFETYMEMGKLYTLVGRRTNAARAYVEALRKMPYCIEALEALATTGCKEVDVMEAIEQGIRARSGAYQYVFPESETNAGSQSDLLVPVKELVKAHFSARRYDQATALEYFKSLQSEFPNNPHLLLNIANTQCKLGDFSTAEATFQSVRRLDIHTIDYMDRYAFILHKRMDKNKLNSLSNDLLKTSDRRPETWVCLAFLSDLYGSKEKSLMYLDKALSIDSRHSFAHRIKGIFHISENRPEYAVMSFFRANEISKDLESYEGLVEAYLASEKYKEAVVTAKNVISAAPNNARALALLGITLSRSSSREAQKRAKRALTKALALDSTDLRSLLALVNLHLKDEECDSCVELLSRGMESLRTNDQDLPLLHTKLGNVYTMKEDYENALKHYHSAISLNPHDSDAHQGLEELEKLMRSLNGDTSVIAQVDNSADF</sequence>
<dbReference type="AlphaFoldDB" id="A0A7S2LG67"/>
<dbReference type="EMBL" id="HBGY01029297">
    <property type="protein sequence ID" value="CAD9605550.1"/>
    <property type="molecule type" value="Transcribed_RNA"/>
</dbReference>
<feature type="compositionally biased region" description="Polar residues" evidence="3">
    <location>
        <begin position="1"/>
        <end position="13"/>
    </location>
</feature>
<evidence type="ECO:0000256" key="2">
    <source>
        <dbReference type="PROSITE-ProRule" id="PRU00339"/>
    </source>
</evidence>
<feature type="compositionally biased region" description="Polar residues" evidence="3">
    <location>
        <begin position="86"/>
        <end position="95"/>
    </location>
</feature>
<evidence type="ECO:0000256" key="3">
    <source>
        <dbReference type="SAM" id="MobiDB-lite"/>
    </source>
</evidence>
<dbReference type="PROSITE" id="PS50293">
    <property type="entry name" value="TPR_REGION"/>
    <property type="match status" value="1"/>
</dbReference>
<evidence type="ECO:0000313" key="4">
    <source>
        <dbReference type="EMBL" id="CAD9605550.1"/>
    </source>
</evidence>
<dbReference type="Gene3D" id="1.25.40.10">
    <property type="entry name" value="Tetratricopeptide repeat domain"/>
    <property type="match status" value="1"/>
</dbReference>
<feature type="compositionally biased region" description="Basic residues" evidence="3">
    <location>
        <begin position="69"/>
        <end position="78"/>
    </location>
</feature>
<dbReference type="InterPro" id="IPR019734">
    <property type="entry name" value="TPR_rpt"/>
</dbReference>
<dbReference type="GO" id="GO:0051301">
    <property type="term" value="P:cell division"/>
    <property type="evidence" value="ECO:0007669"/>
    <property type="project" value="TreeGrafter"/>
</dbReference>
<feature type="region of interest" description="Disordered" evidence="3">
    <location>
        <begin position="1"/>
        <end position="123"/>
    </location>
</feature>
<feature type="compositionally biased region" description="Basic residues" evidence="3">
    <location>
        <begin position="104"/>
        <end position="115"/>
    </location>
</feature>
<dbReference type="SMART" id="SM00028">
    <property type="entry name" value="TPR"/>
    <property type="match status" value="6"/>
</dbReference>
<dbReference type="InterPro" id="IPR011990">
    <property type="entry name" value="TPR-like_helical_dom_sf"/>
</dbReference>
<feature type="repeat" description="TPR" evidence="2">
    <location>
        <begin position="173"/>
        <end position="206"/>
    </location>
</feature>
<dbReference type="GO" id="GO:0016567">
    <property type="term" value="P:protein ubiquitination"/>
    <property type="evidence" value="ECO:0007669"/>
    <property type="project" value="TreeGrafter"/>
</dbReference>